<keyword evidence="2" id="KW-0808">Transferase</keyword>
<sequence>MQEQHFKKINQYYFQKVIGSGAFGIVYLGWDDNFKRQVAIKEINISKFDLDFIQDKRQYQMIEKEIEICKRLKDKNIVELYDSFKADKYIYIIFEYCSNGDLEILFKKNKFSEEEVKAIFQQIIGGIKYLYQQKVVHRDIKLANIYINQEWIIKLGDFGFARDFDNQMQSYCGTPITMAPEIICGKGEYDEKCDIWSLGMILYIMTFGNSYLQQFITQKTSLKQFSEIVQKQEVIYPAKIQISQELRDLFSKMLQVDSKKRISYQELFEHIWINEGKNDSFKKSIRFISKRMNSGEISDIRIPLSLTINEQLSYQFGQFWIERNEIIENIRDMLNVCQNIDNVIKLCEKFLKKLRFSQNNYQITLILKDQSRVFQEGKVKIFDIKFKLVYLLLKIMLELIKTDNVTMERLMKVQKLFEMIQKTNITNMIIIKITKEQIQNLNDQELNQQFEQLGDELREIMIQQQARQLQRPHKREYEILFENMQLEQSTLRMLETVIYNQVLLRNEKI</sequence>
<keyword evidence="5 6" id="KW-0067">ATP-binding</keyword>
<dbReference type="GO" id="GO:0005776">
    <property type="term" value="C:autophagosome"/>
    <property type="evidence" value="ECO:0007669"/>
    <property type="project" value="TreeGrafter"/>
</dbReference>
<dbReference type="EMBL" id="CAJJDN010000080">
    <property type="protein sequence ID" value="CAD8103654.1"/>
    <property type="molecule type" value="Genomic_DNA"/>
</dbReference>
<dbReference type="GO" id="GO:0004674">
    <property type="term" value="F:protein serine/threonine kinase activity"/>
    <property type="evidence" value="ECO:0007669"/>
    <property type="project" value="InterPro"/>
</dbReference>
<dbReference type="InterPro" id="IPR000719">
    <property type="entry name" value="Prot_kinase_dom"/>
</dbReference>
<evidence type="ECO:0000313" key="9">
    <source>
        <dbReference type="Proteomes" id="UP000692954"/>
    </source>
</evidence>
<evidence type="ECO:0000313" key="8">
    <source>
        <dbReference type="EMBL" id="CAD8103654.1"/>
    </source>
</evidence>
<keyword evidence="3 6" id="KW-0547">Nucleotide-binding</keyword>
<dbReference type="GO" id="GO:0016020">
    <property type="term" value="C:membrane"/>
    <property type="evidence" value="ECO:0007669"/>
    <property type="project" value="TreeGrafter"/>
</dbReference>
<dbReference type="OrthoDB" id="296671at2759"/>
<feature type="domain" description="Protein kinase" evidence="7">
    <location>
        <begin position="12"/>
        <end position="273"/>
    </location>
</feature>
<comment type="subunit">
    <text evidence="1">Monomer.</text>
</comment>
<dbReference type="FunFam" id="1.10.510.10:FF:000571">
    <property type="entry name" value="Maternal embryonic leucine zipper kinase"/>
    <property type="match status" value="1"/>
</dbReference>
<accession>A0A8S1PLH0</accession>
<dbReference type="Pfam" id="PF00069">
    <property type="entry name" value="Pkinase"/>
    <property type="match status" value="1"/>
</dbReference>
<dbReference type="InterPro" id="IPR045269">
    <property type="entry name" value="Atg1-like"/>
</dbReference>
<dbReference type="InterPro" id="IPR017441">
    <property type="entry name" value="Protein_kinase_ATP_BS"/>
</dbReference>
<dbReference type="PANTHER" id="PTHR24348">
    <property type="entry name" value="SERINE/THREONINE-PROTEIN KINASE UNC-51-RELATED"/>
    <property type="match status" value="1"/>
</dbReference>
<dbReference type="GO" id="GO:0000407">
    <property type="term" value="C:phagophore assembly site"/>
    <property type="evidence" value="ECO:0007669"/>
    <property type="project" value="TreeGrafter"/>
</dbReference>
<dbReference type="PANTHER" id="PTHR24348:SF22">
    <property type="entry name" value="NON-SPECIFIC SERINE_THREONINE PROTEIN KINASE"/>
    <property type="match status" value="1"/>
</dbReference>
<dbReference type="GO" id="GO:0000045">
    <property type="term" value="P:autophagosome assembly"/>
    <property type="evidence" value="ECO:0007669"/>
    <property type="project" value="TreeGrafter"/>
</dbReference>
<evidence type="ECO:0000256" key="1">
    <source>
        <dbReference type="ARBA" id="ARBA00011245"/>
    </source>
</evidence>
<evidence type="ECO:0000256" key="2">
    <source>
        <dbReference type="ARBA" id="ARBA00022679"/>
    </source>
</evidence>
<evidence type="ECO:0000256" key="3">
    <source>
        <dbReference type="ARBA" id="ARBA00022741"/>
    </source>
</evidence>
<dbReference type="InterPro" id="IPR008271">
    <property type="entry name" value="Ser/Thr_kinase_AS"/>
</dbReference>
<proteinExistence type="predicted"/>
<dbReference type="FunFam" id="3.30.200.20:FF:000042">
    <property type="entry name" value="Aurora kinase A"/>
    <property type="match status" value="1"/>
</dbReference>
<dbReference type="PROSITE" id="PS00107">
    <property type="entry name" value="PROTEIN_KINASE_ATP"/>
    <property type="match status" value="1"/>
</dbReference>
<protein>
    <recommendedName>
        <fullName evidence="7">Protein kinase domain-containing protein</fullName>
    </recommendedName>
</protein>
<reference evidence="8" key="1">
    <citation type="submission" date="2021-01" db="EMBL/GenBank/DDBJ databases">
        <authorList>
            <consortium name="Genoscope - CEA"/>
            <person name="William W."/>
        </authorList>
    </citation>
    <scope>NUCLEOTIDE SEQUENCE</scope>
</reference>
<keyword evidence="4" id="KW-0418">Kinase</keyword>
<feature type="binding site" evidence="6">
    <location>
        <position position="41"/>
    </location>
    <ligand>
        <name>ATP</name>
        <dbReference type="ChEBI" id="CHEBI:30616"/>
    </ligand>
</feature>
<dbReference type="PROSITE" id="PS50011">
    <property type="entry name" value="PROTEIN_KINASE_DOM"/>
    <property type="match status" value="1"/>
</dbReference>
<evidence type="ECO:0000259" key="7">
    <source>
        <dbReference type="PROSITE" id="PS50011"/>
    </source>
</evidence>
<comment type="caution">
    <text evidence="8">The sequence shown here is derived from an EMBL/GenBank/DDBJ whole genome shotgun (WGS) entry which is preliminary data.</text>
</comment>
<evidence type="ECO:0000256" key="4">
    <source>
        <dbReference type="ARBA" id="ARBA00022777"/>
    </source>
</evidence>
<dbReference type="SMART" id="SM00220">
    <property type="entry name" value="S_TKc"/>
    <property type="match status" value="1"/>
</dbReference>
<dbReference type="GO" id="GO:0010506">
    <property type="term" value="P:regulation of autophagy"/>
    <property type="evidence" value="ECO:0007669"/>
    <property type="project" value="InterPro"/>
</dbReference>
<keyword evidence="9" id="KW-1185">Reference proteome</keyword>
<gene>
    <name evidence="8" type="ORF">PSON_ATCC_30995.1.T0800203</name>
</gene>
<organism evidence="8 9">
    <name type="scientific">Paramecium sonneborni</name>
    <dbReference type="NCBI Taxonomy" id="65129"/>
    <lineage>
        <taxon>Eukaryota</taxon>
        <taxon>Sar</taxon>
        <taxon>Alveolata</taxon>
        <taxon>Ciliophora</taxon>
        <taxon>Intramacronucleata</taxon>
        <taxon>Oligohymenophorea</taxon>
        <taxon>Peniculida</taxon>
        <taxon>Parameciidae</taxon>
        <taxon>Paramecium</taxon>
    </lineage>
</organism>
<name>A0A8S1PLH0_9CILI</name>
<evidence type="ECO:0000256" key="5">
    <source>
        <dbReference type="ARBA" id="ARBA00022840"/>
    </source>
</evidence>
<dbReference type="GO" id="GO:0005524">
    <property type="term" value="F:ATP binding"/>
    <property type="evidence" value="ECO:0007669"/>
    <property type="project" value="UniProtKB-UniRule"/>
</dbReference>
<dbReference type="PROSITE" id="PS00108">
    <property type="entry name" value="PROTEIN_KINASE_ST"/>
    <property type="match status" value="1"/>
</dbReference>
<evidence type="ECO:0000256" key="6">
    <source>
        <dbReference type="PROSITE-ProRule" id="PRU10141"/>
    </source>
</evidence>
<dbReference type="GO" id="GO:0005829">
    <property type="term" value="C:cytosol"/>
    <property type="evidence" value="ECO:0007669"/>
    <property type="project" value="TreeGrafter"/>
</dbReference>
<dbReference type="AlphaFoldDB" id="A0A8S1PLH0"/>
<dbReference type="Proteomes" id="UP000692954">
    <property type="component" value="Unassembled WGS sequence"/>
</dbReference>